<dbReference type="Pfam" id="PF01381">
    <property type="entry name" value="HTH_3"/>
    <property type="match status" value="1"/>
</dbReference>
<dbReference type="InterPro" id="IPR015927">
    <property type="entry name" value="Peptidase_S24_S26A/B/C"/>
</dbReference>
<evidence type="ECO:0000259" key="8">
    <source>
        <dbReference type="PROSITE" id="PS50943"/>
    </source>
</evidence>
<dbReference type="Proteomes" id="UP000664256">
    <property type="component" value="Unassembled WGS sequence"/>
</dbReference>
<dbReference type="InterPro" id="IPR006197">
    <property type="entry name" value="Peptidase_S24_LexA"/>
</dbReference>
<evidence type="ECO:0000256" key="7">
    <source>
        <dbReference type="RuleBase" id="RU003991"/>
    </source>
</evidence>
<feature type="domain" description="HTH cro/C1-type" evidence="8">
    <location>
        <begin position="13"/>
        <end position="67"/>
    </location>
</feature>
<dbReference type="PANTHER" id="PTHR33516:SF2">
    <property type="entry name" value="LEXA REPRESSOR-RELATED"/>
    <property type="match status" value="1"/>
</dbReference>
<evidence type="ECO:0000256" key="1">
    <source>
        <dbReference type="ARBA" id="ARBA00007484"/>
    </source>
</evidence>
<comment type="similarity">
    <text evidence="1 7">Belongs to the peptidase S24 family.</text>
</comment>
<dbReference type="InterPro" id="IPR010982">
    <property type="entry name" value="Lambda_DNA-bd_dom_sf"/>
</dbReference>
<dbReference type="PROSITE" id="PS50943">
    <property type="entry name" value="HTH_CROC1"/>
    <property type="match status" value="1"/>
</dbReference>
<reference evidence="9 10" key="1">
    <citation type="submission" date="2021-03" db="EMBL/GenBank/DDBJ databases">
        <title>Enterococcal diversity collection.</title>
        <authorList>
            <person name="Gilmore M.S."/>
            <person name="Schwartzman J."/>
            <person name="Van Tyne D."/>
            <person name="Martin M."/>
            <person name="Earl A.M."/>
            <person name="Manson A.L."/>
            <person name="Straub T."/>
            <person name="Salamzade R."/>
            <person name="Saavedra J."/>
            <person name="Lebreton F."/>
            <person name="Prichula J."/>
            <person name="Schaufler K."/>
            <person name="Gaca A."/>
            <person name="Sgardioli B."/>
            <person name="Wagenaar J."/>
            <person name="Strong T."/>
        </authorList>
    </citation>
    <scope>NUCLEOTIDE SEQUENCE [LARGE SCALE GENOMIC DNA]</scope>
    <source>
        <strain evidence="9 10">MJM12</strain>
    </source>
</reference>
<dbReference type="PANTHER" id="PTHR33516">
    <property type="entry name" value="LEXA REPRESSOR"/>
    <property type="match status" value="1"/>
</dbReference>
<dbReference type="CDD" id="cd00093">
    <property type="entry name" value="HTH_XRE"/>
    <property type="match status" value="1"/>
</dbReference>
<dbReference type="Pfam" id="PF00717">
    <property type="entry name" value="Peptidase_S24"/>
    <property type="match status" value="1"/>
</dbReference>
<accession>A0ABS3H379</accession>
<gene>
    <name evidence="9" type="ORF">JZO76_00015</name>
</gene>
<evidence type="ECO:0000256" key="3">
    <source>
        <dbReference type="ARBA" id="ARBA00022801"/>
    </source>
</evidence>
<sequence>MVDDLKDIIAHNLERLRKLNNKSMSEIAESIGVSQSTVSDWANGKKMPRSGSIQKLADYFGVPKTELLMDTEKQISNISISAGVTKIPILGTITCGEPILAVQNLEGYRTEMSEGLPQGELFYLKTRGDSMEPTIPSGSFALIRKQPDVEDGEIAAVVVNGDDEATLKRVKHQNGYVMLLADNPKYAPIIITSDTPARIIGKAMKVSFDL</sequence>
<evidence type="ECO:0000313" key="10">
    <source>
        <dbReference type="Proteomes" id="UP000664256"/>
    </source>
</evidence>
<name>A0ABS3H379_9ENTE</name>
<protein>
    <submittedName>
        <fullName evidence="9">Helix-turn-helix domain-containing protein</fullName>
    </submittedName>
</protein>
<dbReference type="SMART" id="SM00530">
    <property type="entry name" value="HTH_XRE"/>
    <property type="match status" value="1"/>
</dbReference>
<keyword evidence="4 7" id="KW-0068">Autocatalytic cleavage</keyword>
<dbReference type="InterPro" id="IPR001387">
    <property type="entry name" value="Cro/C1-type_HTH"/>
</dbReference>
<evidence type="ECO:0000256" key="5">
    <source>
        <dbReference type="ARBA" id="ARBA00023204"/>
    </source>
</evidence>
<keyword evidence="10" id="KW-1185">Reference proteome</keyword>
<comment type="caution">
    <text evidence="9">The sequence shown here is derived from an EMBL/GenBank/DDBJ whole genome shotgun (WGS) entry which is preliminary data.</text>
</comment>
<dbReference type="InterPro" id="IPR039418">
    <property type="entry name" value="LexA-like"/>
</dbReference>
<dbReference type="InterPro" id="IPR050077">
    <property type="entry name" value="LexA_repressor"/>
</dbReference>
<dbReference type="SUPFAM" id="SSF47413">
    <property type="entry name" value="lambda repressor-like DNA-binding domains"/>
    <property type="match status" value="1"/>
</dbReference>
<dbReference type="EMBL" id="JAFLVT010000001">
    <property type="protein sequence ID" value="MBO0447912.1"/>
    <property type="molecule type" value="Genomic_DNA"/>
</dbReference>
<dbReference type="Gene3D" id="2.10.109.10">
    <property type="entry name" value="Umud Fragment, subunit A"/>
    <property type="match status" value="1"/>
</dbReference>
<dbReference type="RefSeq" id="WP_206902127.1">
    <property type="nucleotide sequence ID" value="NZ_JAFLVT010000001.1"/>
</dbReference>
<dbReference type="InterPro" id="IPR036286">
    <property type="entry name" value="LexA/Signal_pep-like_sf"/>
</dbReference>
<evidence type="ECO:0000256" key="6">
    <source>
        <dbReference type="ARBA" id="ARBA00023236"/>
    </source>
</evidence>
<dbReference type="PRINTS" id="PR00726">
    <property type="entry name" value="LEXASERPTASE"/>
</dbReference>
<evidence type="ECO:0000313" key="9">
    <source>
        <dbReference type="EMBL" id="MBO0447912.1"/>
    </source>
</evidence>
<evidence type="ECO:0000256" key="4">
    <source>
        <dbReference type="ARBA" id="ARBA00022813"/>
    </source>
</evidence>
<keyword evidence="2" id="KW-0227">DNA damage</keyword>
<keyword evidence="5" id="KW-0234">DNA repair</keyword>
<dbReference type="Gene3D" id="1.10.260.40">
    <property type="entry name" value="lambda repressor-like DNA-binding domains"/>
    <property type="match status" value="1"/>
</dbReference>
<keyword evidence="3 7" id="KW-0378">Hydrolase</keyword>
<dbReference type="CDD" id="cd06529">
    <property type="entry name" value="S24_LexA-like"/>
    <property type="match status" value="1"/>
</dbReference>
<organism evidence="9 10">
    <name type="scientific">Candidatus Enterococcus myersii</name>
    <dbReference type="NCBI Taxonomy" id="2815322"/>
    <lineage>
        <taxon>Bacteria</taxon>
        <taxon>Bacillati</taxon>
        <taxon>Bacillota</taxon>
        <taxon>Bacilli</taxon>
        <taxon>Lactobacillales</taxon>
        <taxon>Enterococcaceae</taxon>
        <taxon>Enterococcus</taxon>
    </lineage>
</organism>
<proteinExistence type="inferred from homology"/>
<dbReference type="SUPFAM" id="SSF51306">
    <property type="entry name" value="LexA/Signal peptidase"/>
    <property type="match status" value="1"/>
</dbReference>
<keyword evidence="6" id="KW-0742">SOS response</keyword>
<evidence type="ECO:0000256" key="2">
    <source>
        <dbReference type="ARBA" id="ARBA00022763"/>
    </source>
</evidence>